<accession>A0A0A9D8F2</accession>
<reference evidence="1" key="1">
    <citation type="submission" date="2014-09" db="EMBL/GenBank/DDBJ databases">
        <authorList>
            <person name="Magalhaes I.L.F."/>
            <person name="Oliveira U."/>
            <person name="Santos F.R."/>
            <person name="Vidigal T.H.D.A."/>
            <person name="Brescovit A.D."/>
            <person name="Santos A.J."/>
        </authorList>
    </citation>
    <scope>NUCLEOTIDE SEQUENCE</scope>
    <source>
        <tissue evidence="1">Shoot tissue taken approximately 20 cm above the soil surface</tissue>
    </source>
</reference>
<evidence type="ECO:0000313" key="1">
    <source>
        <dbReference type="EMBL" id="JAD80012.1"/>
    </source>
</evidence>
<reference evidence="1" key="2">
    <citation type="journal article" date="2015" name="Data Brief">
        <title>Shoot transcriptome of the giant reed, Arundo donax.</title>
        <authorList>
            <person name="Barrero R.A."/>
            <person name="Guerrero F.D."/>
            <person name="Moolhuijzen P."/>
            <person name="Goolsby J.A."/>
            <person name="Tidwell J."/>
            <person name="Bellgard S.E."/>
            <person name="Bellgard M.I."/>
        </authorList>
    </citation>
    <scope>NUCLEOTIDE SEQUENCE</scope>
    <source>
        <tissue evidence="1">Shoot tissue taken approximately 20 cm above the soil surface</tissue>
    </source>
</reference>
<protein>
    <submittedName>
        <fullName evidence="1">Uncharacterized protein</fullName>
    </submittedName>
</protein>
<dbReference type="AlphaFoldDB" id="A0A0A9D8F2"/>
<proteinExistence type="predicted"/>
<dbReference type="EMBL" id="GBRH01217883">
    <property type="protein sequence ID" value="JAD80012.1"/>
    <property type="molecule type" value="Transcribed_RNA"/>
</dbReference>
<sequence length="66" mass="7634">MMIWPQSVQLKAVKLALQLLERKETQTTILRNVIQSTMQLSVQIVAHHLPLPLQPKHLQKSLMQLL</sequence>
<name>A0A0A9D8F2_ARUDO</name>
<organism evidence="1">
    <name type="scientific">Arundo donax</name>
    <name type="common">Giant reed</name>
    <name type="synonym">Donax arundinaceus</name>
    <dbReference type="NCBI Taxonomy" id="35708"/>
    <lineage>
        <taxon>Eukaryota</taxon>
        <taxon>Viridiplantae</taxon>
        <taxon>Streptophyta</taxon>
        <taxon>Embryophyta</taxon>
        <taxon>Tracheophyta</taxon>
        <taxon>Spermatophyta</taxon>
        <taxon>Magnoliopsida</taxon>
        <taxon>Liliopsida</taxon>
        <taxon>Poales</taxon>
        <taxon>Poaceae</taxon>
        <taxon>PACMAD clade</taxon>
        <taxon>Arundinoideae</taxon>
        <taxon>Arundineae</taxon>
        <taxon>Arundo</taxon>
    </lineage>
</organism>